<proteinExistence type="predicted"/>
<dbReference type="EMBL" id="JAESDN010000002">
    <property type="protein sequence ID" value="KAG7055235.1"/>
    <property type="molecule type" value="Genomic_DNA"/>
</dbReference>
<keyword evidence="2" id="KW-1185">Reference proteome</keyword>
<organism evidence="1 2">
    <name type="scientific">Colletotrichum scovillei</name>
    <dbReference type="NCBI Taxonomy" id="1209932"/>
    <lineage>
        <taxon>Eukaryota</taxon>
        <taxon>Fungi</taxon>
        <taxon>Dikarya</taxon>
        <taxon>Ascomycota</taxon>
        <taxon>Pezizomycotina</taxon>
        <taxon>Sordariomycetes</taxon>
        <taxon>Hypocreomycetidae</taxon>
        <taxon>Glomerellales</taxon>
        <taxon>Glomerellaceae</taxon>
        <taxon>Colletotrichum</taxon>
        <taxon>Colletotrichum acutatum species complex</taxon>
    </lineage>
</organism>
<accession>A0A9P7RDH3</accession>
<evidence type="ECO:0000313" key="2">
    <source>
        <dbReference type="Proteomes" id="UP000699042"/>
    </source>
</evidence>
<name>A0A9P7RDH3_9PEZI</name>
<evidence type="ECO:0000313" key="1">
    <source>
        <dbReference type="EMBL" id="KAG7055235.1"/>
    </source>
</evidence>
<comment type="caution">
    <text evidence="1">The sequence shown here is derived from an EMBL/GenBank/DDBJ whole genome shotgun (WGS) entry which is preliminary data.</text>
</comment>
<dbReference type="AlphaFoldDB" id="A0A9P7RDH3"/>
<protein>
    <submittedName>
        <fullName evidence="1">Uncharacterized protein</fullName>
    </submittedName>
</protein>
<dbReference type="Proteomes" id="UP000699042">
    <property type="component" value="Unassembled WGS sequence"/>
</dbReference>
<reference evidence="1" key="1">
    <citation type="submission" date="2021-05" db="EMBL/GenBank/DDBJ databases">
        <title>Comparative genomics of three Colletotrichum scovillei strains and genetic complementation revealed genes involved fungal growth and virulence on chili pepper.</title>
        <authorList>
            <person name="Hsieh D.-K."/>
            <person name="Chuang S.-C."/>
            <person name="Chen C.-Y."/>
            <person name="Chao Y.-T."/>
            <person name="Lu M.-Y.J."/>
            <person name="Lee M.-H."/>
            <person name="Shih M.-C."/>
        </authorList>
    </citation>
    <scope>NUCLEOTIDE SEQUENCE</scope>
    <source>
        <strain evidence="1">Coll-153</strain>
    </source>
</reference>
<gene>
    <name evidence="1" type="ORF">JMJ77_007700</name>
</gene>
<sequence length="27" mass="2983">MTTFLEVLVPLFLSLPTATARSAPHLR</sequence>